<dbReference type="CDD" id="cd22212">
    <property type="entry name" value="NDFIP-like"/>
    <property type="match status" value="1"/>
</dbReference>
<dbReference type="eggNOG" id="KOG4812">
    <property type="taxonomic scope" value="Eukaryota"/>
</dbReference>
<feature type="transmembrane region" description="Helical" evidence="5">
    <location>
        <begin position="142"/>
        <end position="161"/>
    </location>
</feature>
<dbReference type="OMA" id="FASHENS"/>
<keyword evidence="3 5" id="KW-1133">Transmembrane helix</keyword>
<dbReference type="STRING" id="51511.ENSCSAVP00000014031"/>
<dbReference type="GO" id="GO:0005783">
    <property type="term" value="C:endoplasmic reticulum"/>
    <property type="evidence" value="ECO:0007669"/>
    <property type="project" value="TreeGrafter"/>
</dbReference>
<dbReference type="FunCoup" id="H2Z8W6">
    <property type="interactions" value="8"/>
</dbReference>
<proteinExistence type="predicted"/>
<reference evidence="6" key="2">
    <citation type="submission" date="2025-08" db="UniProtKB">
        <authorList>
            <consortium name="Ensembl"/>
        </authorList>
    </citation>
    <scope>IDENTIFICATION</scope>
</reference>
<keyword evidence="4 5" id="KW-0472">Membrane</keyword>
<dbReference type="PANTHER" id="PTHR13396:SF5">
    <property type="entry name" value="NEDD4 FAMILY INTERACTING PROTEIN"/>
    <property type="match status" value="1"/>
</dbReference>
<dbReference type="GO" id="GO:0048471">
    <property type="term" value="C:perinuclear region of cytoplasm"/>
    <property type="evidence" value="ECO:0007669"/>
    <property type="project" value="TreeGrafter"/>
</dbReference>
<evidence type="ECO:0008006" key="8">
    <source>
        <dbReference type="Google" id="ProtNLM"/>
    </source>
</evidence>
<evidence type="ECO:0000313" key="7">
    <source>
        <dbReference type="Proteomes" id="UP000007875"/>
    </source>
</evidence>
<dbReference type="GO" id="GO:0005794">
    <property type="term" value="C:Golgi apparatus"/>
    <property type="evidence" value="ECO:0007669"/>
    <property type="project" value="TreeGrafter"/>
</dbReference>
<dbReference type="GO" id="GO:0016020">
    <property type="term" value="C:membrane"/>
    <property type="evidence" value="ECO:0007669"/>
    <property type="project" value="UniProtKB-SubCell"/>
</dbReference>
<feature type="transmembrane region" description="Helical" evidence="5">
    <location>
        <begin position="110"/>
        <end position="130"/>
    </location>
</feature>
<evidence type="ECO:0000256" key="2">
    <source>
        <dbReference type="ARBA" id="ARBA00022692"/>
    </source>
</evidence>
<dbReference type="HOGENOM" id="CLU_074980_2_0_1"/>
<evidence type="ECO:0000256" key="5">
    <source>
        <dbReference type="SAM" id="Phobius"/>
    </source>
</evidence>
<dbReference type="GeneTree" id="ENSGT00390000012721"/>
<keyword evidence="7" id="KW-1185">Reference proteome</keyword>
<dbReference type="AlphaFoldDB" id="H2Z8W6"/>
<dbReference type="GO" id="GO:0030001">
    <property type="term" value="P:metal ion transport"/>
    <property type="evidence" value="ECO:0007669"/>
    <property type="project" value="InterPro"/>
</dbReference>
<dbReference type="Proteomes" id="UP000007875">
    <property type="component" value="Unassembled WGS sequence"/>
</dbReference>
<evidence type="ECO:0000256" key="1">
    <source>
        <dbReference type="ARBA" id="ARBA00004141"/>
    </source>
</evidence>
<dbReference type="InterPro" id="IPR019325">
    <property type="entry name" value="NEDD4/Bsd2"/>
</dbReference>
<reference evidence="7" key="1">
    <citation type="submission" date="2003-08" db="EMBL/GenBank/DDBJ databases">
        <authorList>
            <person name="Birren B."/>
            <person name="Nusbaum C."/>
            <person name="Abebe A."/>
            <person name="Abouelleil A."/>
            <person name="Adekoya E."/>
            <person name="Ait-zahra M."/>
            <person name="Allen N."/>
            <person name="Allen T."/>
            <person name="An P."/>
            <person name="Anderson M."/>
            <person name="Anderson S."/>
            <person name="Arachchi H."/>
            <person name="Armbruster J."/>
            <person name="Bachantsang P."/>
            <person name="Baldwin J."/>
            <person name="Barry A."/>
            <person name="Bayul T."/>
            <person name="Blitshsteyn B."/>
            <person name="Bloom T."/>
            <person name="Blye J."/>
            <person name="Boguslavskiy L."/>
            <person name="Borowsky M."/>
            <person name="Boukhgalter B."/>
            <person name="Brunache A."/>
            <person name="Butler J."/>
            <person name="Calixte N."/>
            <person name="Calvo S."/>
            <person name="Camarata J."/>
            <person name="Campo K."/>
            <person name="Chang J."/>
            <person name="Cheshatsang Y."/>
            <person name="Citroen M."/>
            <person name="Collymore A."/>
            <person name="Considine T."/>
            <person name="Cook A."/>
            <person name="Cooke P."/>
            <person name="Corum B."/>
            <person name="Cuomo C."/>
            <person name="David R."/>
            <person name="Dawoe T."/>
            <person name="Degray S."/>
            <person name="Dodge S."/>
            <person name="Dooley K."/>
            <person name="Dorje P."/>
            <person name="Dorjee K."/>
            <person name="Dorris L."/>
            <person name="Duffey N."/>
            <person name="Dupes A."/>
            <person name="Elkins T."/>
            <person name="Engels R."/>
            <person name="Erickson J."/>
            <person name="Farina A."/>
            <person name="Faro S."/>
            <person name="Ferreira P."/>
            <person name="Fischer H."/>
            <person name="Fitzgerald M."/>
            <person name="Foley K."/>
            <person name="Gage D."/>
            <person name="Galagan J."/>
            <person name="Gearin G."/>
            <person name="Gnerre S."/>
            <person name="Gnirke A."/>
            <person name="Goyette A."/>
            <person name="Graham J."/>
            <person name="Grandbois E."/>
            <person name="Gyaltsen K."/>
            <person name="Hafez N."/>
            <person name="Hagopian D."/>
            <person name="Hagos B."/>
            <person name="Hall J."/>
            <person name="Hatcher B."/>
            <person name="Heller A."/>
            <person name="Higgins H."/>
            <person name="Honan T."/>
            <person name="Horn A."/>
            <person name="Houde N."/>
            <person name="Hughes L."/>
            <person name="Hulme W."/>
            <person name="Husby E."/>
            <person name="Iliev I."/>
            <person name="Jaffe D."/>
            <person name="Jones C."/>
            <person name="Kamal M."/>
            <person name="Kamat A."/>
            <person name="Kamvysselis M."/>
            <person name="Karlsson E."/>
            <person name="Kells C."/>
            <person name="Kieu A."/>
            <person name="Kisner P."/>
            <person name="Kodira C."/>
            <person name="Kulbokas E."/>
            <person name="Labutti K."/>
            <person name="Lama D."/>
            <person name="Landers T."/>
            <person name="Leger J."/>
            <person name="Levine S."/>
            <person name="Lewis D."/>
            <person name="Lewis T."/>
            <person name="Lindblad-toh K."/>
            <person name="Liu X."/>
            <person name="Lokyitsang T."/>
            <person name="Lokyitsang Y."/>
            <person name="Lucien O."/>
            <person name="Lui A."/>
            <person name="Ma L.J."/>
            <person name="Mabbitt R."/>
            <person name="Macdonald J."/>
            <person name="Maclean C."/>
            <person name="Major J."/>
            <person name="Manning J."/>
            <person name="Marabella R."/>
            <person name="Maru K."/>
            <person name="Matthews C."/>
            <person name="Mauceli E."/>
            <person name="Mccarthy M."/>
            <person name="Mcdonough S."/>
            <person name="Mcghee T."/>
            <person name="Meldrim J."/>
            <person name="Meneus L."/>
            <person name="Mesirov J."/>
            <person name="Mihalev A."/>
            <person name="Mihova T."/>
            <person name="Mikkelsen T."/>
            <person name="Mlenga V."/>
            <person name="Moru K."/>
            <person name="Mozes J."/>
            <person name="Mulrain L."/>
            <person name="Munson G."/>
            <person name="Naylor J."/>
            <person name="Newes C."/>
            <person name="Nguyen C."/>
            <person name="Nguyen N."/>
            <person name="Nguyen T."/>
            <person name="Nicol R."/>
            <person name="Nielsen C."/>
            <person name="Nizzari M."/>
            <person name="Norbu C."/>
            <person name="Norbu N."/>
            <person name="O'donnell P."/>
            <person name="Okoawo O."/>
            <person name="O'leary S."/>
            <person name="Omotosho B."/>
            <person name="O'neill K."/>
            <person name="Osman S."/>
            <person name="Parker S."/>
            <person name="Perrin D."/>
            <person name="Phunkhang P."/>
            <person name="Piqani B."/>
            <person name="Purcell S."/>
            <person name="Rachupka T."/>
            <person name="Ramasamy U."/>
            <person name="Rameau R."/>
            <person name="Ray V."/>
            <person name="Raymond C."/>
            <person name="Retta R."/>
            <person name="Richardson S."/>
            <person name="Rise C."/>
            <person name="Rodriguez J."/>
            <person name="Rogers J."/>
            <person name="Rogov P."/>
            <person name="Rutman M."/>
            <person name="Schupbach R."/>
            <person name="Seaman C."/>
            <person name="Settipalli S."/>
            <person name="Sharpe T."/>
            <person name="Sheridan J."/>
            <person name="Sherpa N."/>
            <person name="Shi J."/>
            <person name="Smirnov S."/>
            <person name="Smith C."/>
            <person name="Sougnez C."/>
            <person name="Spencer B."/>
            <person name="Stalker J."/>
            <person name="Stange-thomann N."/>
            <person name="Stavropoulos S."/>
            <person name="Stetson K."/>
            <person name="Stone C."/>
            <person name="Stone S."/>
            <person name="Stubbs M."/>
            <person name="Talamas J."/>
            <person name="Tchuinga P."/>
            <person name="Tenzing P."/>
            <person name="Tesfaye S."/>
            <person name="Theodore J."/>
            <person name="Thoulutsang Y."/>
            <person name="Topham K."/>
            <person name="Towey S."/>
            <person name="Tsamla T."/>
            <person name="Tsomo N."/>
            <person name="Vallee D."/>
            <person name="Vassiliev H."/>
            <person name="Venkataraman V."/>
            <person name="Vinson J."/>
            <person name="Vo A."/>
            <person name="Wade C."/>
            <person name="Wang S."/>
            <person name="Wangchuk T."/>
            <person name="Wangdi T."/>
            <person name="Whittaker C."/>
            <person name="Wilkinson J."/>
            <person name="Wu Y."/>
            <person name="Wyman D."/>
            <person name="Yadav S."/>
            <person name="Yang S."/>
            <person name="Yang X."/>
            <person name="Yeager S."/>
            <person name="Yee E."/>
            <person name="Young G."/>
            <person name="Zainoun J."/>
            <person name="Zembeck L."/>
            <person name="Zimmer A."/>
            <person name="Zody M."/>
            <person name="Lander E."/>
        </authorList>
    </citation>
    <scope>NUCLEOTIDE SEQUENCE [LARGE SCALE GENOMIC DNA]</scope>
</reference>
<dbReference type="Ensembl" id="ENSCSAVT00000014192.1">
    <property type="protein sequence ID" value="ENSCSAVP00000014031.1"/>
    <property type="gene ID" value="ENSCSAVG00000008231.1"/>
</dbReference>
<dbReference type="GO" id="GO:0007034">
    <property type="term" value="P:vacuolar transport"/>
    <property type="evidence" value="ECO:0007669"/>
    <property type="project" value="InterPro"/>
</dbReference>
<evidence type="ECO:0000256" key="3">
    <source>
        <dbReference type="ARBA" id="ARBA00022989"/>
    </source>
</evidence>
<dbReference type="PANTHER" id="PTHR13396">
    <property type="entry name" value="NEDD4 FAMILY INTERACTING PROTEIN 1/2"/>
    <property type="match status" value="1"/>
</dbReference>
<organism evidence="6 7">
    <name type="scientific">Ciona savignyi</name>
    <name type="common">Pacific transparent sea squirt</name>
    <dbReference type="NCBI Taxonomy" id="51511"/>
    <lineage>
        <taxon>Eukaryota</taxon>
        <taxon>Metazoa</taxon>
        <taxon>Chordata</taxon>
        <taxon>Tunicata</taxon>
        <taxon>Ascidiacea</taxon>
        <taxon>Phlebobranchia</taxon>
        <taxon>Cionidae</taxon>
        <taxon>Ciona</taxon>
    </lineage>
</organism>
<dbReference type="InParanoid" id="H2Z8W6"/>
<accession>H2Z8W6</accession>
<dbReference type="GO" id="GO:0050699">
    <property type="term" value="F:WW domain binding"/>
    <property type="evidence" value="ECO:0007669"/>
    <property type="project" value="TreeGrafter"/>
</dbReference>
<evidence type="ECO:0000256" key="4">
    <source>
        <dbReference type="ARBA" id="ARBA00023136"/>
    </source>
</evidence>
<name>H2Z8W6_CIOSA</name>
<keyword evidence="2 5" id="KW-0812">Transmembrane</keyword>
<dbReference type="GO" id="GO:0031398">
    <property type="term" value="P:positive regulation of protein ubiquitination"/>
    <property type="evidence" value="ECO:0007669"/>
    <property type="project" value="TreeGrafter"/>
</dbReference>
<feature type="transmembrane region" description="Helical" evidence="5">
    <location>
        <begin position="81"/>
        <end position="103"/>
    </location>
</feature>
<reference evidence="6" key="3">
    <citation type="submission" date="2025-09" db="UniProtKB">
        <authorList>
            <consortium name="Ensembl"/>
        </authorList>
    </citation>
    <scope>IDENTIFICATION</scope>
</reference>
<dbReference type="Pfam" id="PF10176">
    <property type="entry name" value="NEDD4_Bsd2"/>
    <property type="match status" value="1"/>
</dbReference>
<sequence length="187" mass="22058">SLFTDNAIFEQKTSVAMAQSLPSYEQATNLPTYEDTQRAKETEARSELLNIFFNLDSEVISTHDSEEMYIDGFAVGNDCMFMLAFLLAFFFNWLGFFIGYCILLNLSGRYGAMSGFGLSVVNWLMYLKYTHQDQRYFQEEKLFMWWFFFIIAVVLFMKGILNWMSVRKMLTMSPEQQRQNGRLFFLY</sequence>
<dbReference type="GO" id="GO:0006511">
    <property type="term" value="P:ubiquitin-dependent protein catabolic process"/>
    <property type="evidence" value="ECO:0007669"/>
    <property type="project" value="TreeGrafter"/>
</dbReference>
<evidence type="ECO:0000313" key="6">
    <source>
        <dbReference type="Ensembl" id="ENSCSAVP00000014031.1"/>
    </source>
</evidence>
<protein>
    <recommendedName>
        <fullName evidence="8">Nedd4 family interacting protein 1</fullName>
    </recommendedName>
</protein>
<comment type="subcellular location">
    <subcellularLocation>
        <location evidence="1">Membrane</location>
        <topology evidence="1">Multi-pass membrane protein</topology>
    </subcellularLocation>
</comment>